<evidence type="ECO:0000313" key="9">
    <source>
        <dbReference type="Proteomes" id="UP000036834"/>
    </source>
</evidence>
<reference evidence="7 10" key="3">
    <citation type="submission" date="2019-06" db="EMBL/GenBank/DDBJ databases">
        <title>Whole genome shotgun sequence of Brevibacillus reuszeri NBRC 15719.</title>
        <authorList>
            <person name="Hosoyama A."/>
            <person name="Uohara A."/>
            <person name="Ohji S."/>
            <person name="Ichikawa N."/>
        </authorList>
    </citation>
    <scope>NUCLEOTIDE SEQUENCE [LARGE SCALE GENOMIC DNA]</scope>
    <source>
        <strain evidence="7 10">NBRC 15719</strain>
    </source>
</reference>
<evidence type="ECO:0000256" key="2">
    <source>
        <dbReference type="ARBA" id="ARBA00022723"/>
    </source>
</evidence>
<dbReference type="SMART" id="SM00235">
    <property type="entry name" value="ZnMc"/>
    <property type="match status" value="1"/>
</dbReference>
<dbReference type="InterPro" id="IPR024079">
    <property type="entry name" value="MetalloPept_cat_dom_sf"/>
</dbReference>
<dbReference type="AlphaFoldDB" id="A0A0K9YYR4"/>
<reference evidence="9" key="1">
    <citation type="submission" date="2015-07" db="EMBL/GenBank/DDBJ databases">
        <title>Genome sequencing project for genomic taxonomy and phylogenomics of Bacillus-like bacteria.</title>
        <authorList>
            <person name="Liu B."/>
            <person name="Wang J."/>
            <person name="Zhu Y."/>
            <person name="Liu G."/>
            <person name="Chen Q."/>
            <person name="Chen Z."/>
            <person name="Lan J."/>
            <person name="Che J."/>
            <person name="Ge C."/>
            <person name="Shi H."/>
            <person name="Pan Z."/>
            <person name="Liu X."/>
        </authorList>
    </citation>
    <scope>NUCLEOTIDE SEQUENCE [LARGE SCALE GENOMIC DNA]</scope>
    <source>
        <strain evidence="9">DSM 9887</strain>
    </source>
</reference>
<evidence type="ECO:0000256" key="4">
    <source>
        <dbReference type="ARBA" id="ARBA00022833"/>
    </source>
</evidence>
<dbReference type="Gene3D" id="3.40.390.10">
    <property type="entry name" value="Collagenase (Catalytic Domain)"/>
    <property type="match status" value="1"/>
</dbReference>
<dbReference type="GO" id="GO:0006508">
    <property type="term" value="P:proteolysis"/>
    <property type="evidence" value="ECO:0007669"/>
    <property type="project" value="UniProtKB-KW"/>
</dbReference>
<keyword evidence="10" id="KW-1185">Reference proteome</keyword>
<dbReference type="GO" id="GO:0004222">
    <property type="term" value="F:metalloendopeptidase activity"/>
    <property type="evidence" value="ECO:0007669"/>
    <property type="project" value="InterPro"/>
</dbReference>
<dbReference type="Proteomes" id="UP000036834">
    <property type="component" value="Unassembled WGS sequence"/>
</dbReference>
<dbReference type="OrthoDB" id="2989577at2"/>
<comment type="caution">
    <text evidence="8">The sequence shown here is derived from an EMBL/GenBank/DDBJ whole genome shotgun (WGS) entry which is preliminary data.</text>
</comment>
<gene>
    <name evidence="8" type="ORF">ADS79_07560</name>
    <name evidence="7" type="ORF">BRE01_48590</name>
</gene>
<feature type="signal peptide" evidence="5">
    <location>
        <begin position="1"/>
        <end position="22"/>
    </location>
</feature>
<accession>A0A0K9YYR4</accession>
<dbReference type="PATRIC" id="fig|54915.3.peg.6945"/>
<reference evidence="8" key="2">
    <citation type="submission" date="2015-07" db="EMBL/GenBank/DDBJ databases">
        <title>MeaNS - Measles Nucleotide Surveillance Program.</title>
        <authorList>
            <person name="Tran T."/>
            <person name="Druce J."/>
        </authorList>
    </citation>
    <scope>NUCLEOTIDE SEQUENCE</scope>
    <source>
        <strain evidence="8">DSM 9887</strain>
    </source>
</reference>
<dbReference type="RefSeq" id="WP_049737791.1">
    <property type="nucleotide sequence ID" value="NZ_BJON01000019.1"/>
</dbReference>
<evidence type="ECO:0000256" key="1">
    <source>
        <dbReference type="ARBA" id="ARBA00022670"/>
    </source>
</evidence>
<dbReference type="Pfam" id="PF00413">
    <property type="entry name" value="Peptidase_M10"/>
    <property type="match status" value="1"/>
</dbReference>
<keyword evidence="5" id="KW-0732">Signal</keyword>
<dbReference type="STRING" id="54915.ADS79_07560"/>
<feature type="domain" description="Peptidase metallopeptidase" evidence="6">
    <location>
        <begin position="26"/>
        <end position="175"/>
    </location>
</feature>
<evidence type="ECO:0000313" key="7">
    <source>
        <dbReference type="EMBL" id="GED71157.1"/>
    </source>
</evidence>
<dbReference type="InterPro" id="IPR001818">
    <property type="entry name" value="Pept_M10_metallopeptidase"/>
</dbReference>
<evidence type="ECO:0000313" key="8">
    <source>
        <dbReference type="EMBL" id="KNB73782.1"/>
    </source>
</evidence>
<organism evidence="8 9">
    <name type="scientific">Brevibacillus reuszeri</name>
    <dbReference type="NCBI Taxonomy" id="54915"/>
    <lineage>
        <taxon>Bacteria</taxon>
        <taxon>Bacillati</taxon>
        <taxon>Bacillota</taxon>
        <taxon>Bacilli</taxon>
        <taxon>Bacillales</taxon>
        <taxon>Paenibacillaceae</taxon>
        <taxon>Brevibacillus</taxon>
    </lineage>
</organism>
<keyword evidence="3" id="KW-0378">Hydrolase</keyword>
<evidence type="ECO:0000313" key="10">
    <source>
        <dbReference type="Proteomes" id="UP000319578"/>
    </source>
</evidence>
<sequence length="340" mass="37990">MKRIITVAALLGILSIPSHSFAYNVLGNKFSDNDFYYKLEGTFPSKYSGPLQAAVDSWNDTNTPISFIKSGIDELIEVHFEVPASYGNTSWDGMNAVSGPSGGYYTYASIIINTDLLNYANFDYIKGLYGHEMGHVMGLDHVYDKTQIMCTTANGRKVYVPGSDDIDGINYLYGQSYSNVNPSVTLTDADSVRYSGHLVKNYETADELKKDADLVLEIEATDSSSLEYKNIVFTLINAKVKKEFKAGKKFKDKEIKILETGGYYEGKNYLFEDNEVLKEGDKTIVFLKKYEGPIADDAYVILGAYQGKFNLDKNGNIKESKKLDGRLSEINNMNDLQLDE</sequence>
<dbReference type="InterPro" id="IPR006026">
    <property type="entry name" value="Peptidase_Metallo"/>
</dbReference>
<dbReference type="SUPFAM" id="SSF55486">
    <property type="entry name" value="Metalloproteases ('zincins'), catalytic domain"/>
    <property type="match status" value="1"/>
</dbReference>
<keyword evidence="1" id="KW-0645">Protease</keyword>
<evidence type="ECO:0000256" key="3">
    <source>
        <dbReference type="ARBA" id="ARBA00022801"/>
    </source>
</evidence>
<keyword evidence="2" id="KW-0479">Metal-binding</keyword>
<dbReference type="InterPro" id="IPR021190">
    <property type="entry name" value="Pept_M10A"/>
</dbReference>
<protein>
    <recommendedName>
        <fullName evidence="6">Peptidase metallopeptidase domain-containing protein</fullName>
    </recommendedName>
</protein>
<proteinExistence type="predicted"/>
<dbReference type="PRINTS" id="PR00138">
    <property type="entry name" value="MATRIXIN"/>
</dbReference>
<keyword evidence="4" id="KW-0862">Zinc</keyword>
<evidence type="ECO:0000259" key="6">
    <source>
        <dbReference type="SMART" id="SM00235"/>
    </source>
</evidence>
<feature type="chain" id="PRO_5005533715" description="Peptidase metallopeptidase domain-containing protein" evidence="5">
    <location>
        <begin position="23"/>
        <end position="340"/>
    </location>
</feature>
<evidence type="ECO:0000256" key="5">
    <source>
        <dbReference type="SAM" id="SignalP"/>
    </source>
</evidence>
<dbReference type="GO" id="GO:0008270">
    <property type="term" value="F:zinc ion binding"/>
    <property type="evidence" value="ECO:0007669"/>
    <property type="project" value="InterPro"/>
</dbReference>
<dbReference type="GO" id="GO:0031012">
    <property type="term" value="C:extracellular matrix"/>
    <property type="evidence" value="ECO:0007669"/>
    <property type="project" value="InterPro"/>
</dbReference>
<dbReference type="EMBL" id="LGIQ01000005">
    <property type="protein sequence ID" value="KNB73782.1"/>
    <property type="molecule type" value="Genomic_DNA"/>
</dbReference>
<dbReference type="Proteomes" id="UP000319578">
    <property type="component" value="Unassembled WGS sequence"/>
</dbReference>
<dbReference type="EMBL" id="BJON01000019">
    <property type="protein sequence ID" value="GED71157.1"/>
    <property type="molecule type" value="Genomic_DNA"/>
</dbReference>
<name>A0A0K9YYR4_9BACL</name>